<evidence type="ECO:0000256" key="2">
    <source>
        <dbReference type="SAM" id="Phobius"/>
    </source>
</evidence>
<evidence type="ECO:0000256" key="1">
    <source>
        <dbReference type="SAM" id="MobiDB-lite"/>
    </source>
</evidence>
<feature type="compositionally biased region" description="Basic and acidic residues" evidence="1">
    <location>
        <begin position="1"/>
        <end position="16"/>
    </location>
</feature>
<reference evidence="3 4" key="1">
    <citation type="submission" date="2018-06" db="EMBL/GenBank/DDBJ databases">
        <authorList>
            <consortium name="Pathogen Informatics"/>
            <person name="Doyle S."/>
        </authorList>
    </citation>
    <scope>NUCLEOTIDE SEQUENCE [LARGE SCALE GENOMIC DNA]</scope>
    <source>
        <strain evidence="3 4">NCTC7878</strain>
    </source>
</reference>
<organism evidence="3 4">
    <name type="scientific">Staphylococcus aureus</name>
    <dbReference type="NCBI Taxonomy" id="1280"/>
    <lineage>
        <taxon>Bacteria</taxon>
        <taxon>Bacillati</taxon>
        <taxon>Bacillota</taxon>
        <taxon>Bacilli</taxon>
        <taxon>Bacillales</taxon>
        <taxon>Staphylococcaceae</taxon>
        <taxon>Staphylococcus</taxon>
    </lineage>
</organism>
<dbReference type="EC" id="3.4.21.-" evidence="3"/>
<feature type="compositionally biased region" description="Polar residues" evidence="1">
    <location>
        <begin position="17"/>
        <end position="29"/>
    </location>
</feature>
<dbReference type="Proteomes" id="UP000249913">
    <property type="component" value="Unassembled WGS sequence"/>
</dbReference>
<keyword evidence="2" id="KW-1133">Transmembrane helix</keyword>
<keyword evidence="2" id="KW-0472">Membrane</keyword>
<name>A0A2X2K082_STAAU</name>
<dbReference type="AlphaFoldDB" id="A0A2X2K082"/>
<evidence type="ECO:0000313" key="4">
    <source>
        <dbReference type="Proteomes" id="UP000249913"/>
    </source>
</evidence>
<accession>A0A2X2K082</accession>
<proteinExistence type="predicted"/>
<dbReference type="GO" id="GO:0016787">
    <property type="term" value="F:hydrolase activity"/>
    <property type="evidence" value="ECO:0007669"/>
    <property type="project" value="UniProtKB-KW"/>
</dbReference>
<evidence type="ECO:0000313" key="3">
    <source>
        <dbReference type="EMBL" id="SPZ99804.1"/>
    </source>
</evidence>
<keyword evidence="2" id="KW-0812">Transmembrane</keyword>
<dbReference type="EMBL" id="UAUX01000011">
    <property type="protein sequence ID" value="SPZ99804.1"/>
    <property type="molecule type" value="Genomic_DNA"/>
</dbReference>
<protein>
    <submittedName>
        <fullName evidence="3">Carboxy-terminal processing proteinase ctpA</fullName>
        <ecNumber evidence="3">3.4.21.-</ecNumber>
    </submittedName>
</protein>
<feature type="transmembrane region" description="Helical" evidence="2">
    <location>
        <begin position="39"/>
        <end position="59"/>
    </location>
</feature>
<feature type="region of interest" description="Disordered" evidence="1">
    <location>
        <begin position="1"/>
        <end position="31"/>
    </location>
</feature>
<gene>
    <name evidence="3" type="primary">ctpA_4</name>
    <name evidence="3" type="ORF">NCTC7878_02953</name>
</gene>
<sequence length="60" mass="6803">MDDKQHTTSSDDERAENATSNQDQQTNSSKRVHLKRWQFISILIGTIIITAVITVVAYIL</sequence>
<keyword evidence="3" id="KW-0378">Hydrolase</keyword>